<dbReference type="EMBL" id="LNYS01000008">
    <property type="protein sequence ID" value="KTD50246.1"/>
    <property type="molecule type" value="Genomic_DNA"/>
</dbReference>
<evidence type="ECO:0000313" key="4">
    <source>
        <dbReference type="Proteomes" id="UP000054618"/>
    </source>
</evidence>
<name>A0A0W0Y0T4_9GAMM</name>
<evidence type="ECO:0000259" key="2">
    <source>
        <dbReference type="Pfam" id="PF09850"/>
    </source>
</evidence>
<dbReference type="NCBIfam" id="TIGR03349">
    <property type="entry name" value="IV_VI_DotU"/>
    <property type="match status" value="1"/>
</dbReference>
<keyword evidence="1" id="KW-0812">Transmembrane</keyword>
<dbReference type="InterPro" id="IPR017732">
    <property type="entry name" value="T4/T6SS_DotU"/>
</dbReference>
<dbReference type="AlphaFoldDB" id="A0A0W0Y0T4"/>
<evidence type="ECO:0000256" key="1">
    <source>
        <dbReference type="SAM" id="Phobius"/>
    </source>
</evidence>
<evidence type="ECO:0000313" key="3">
    <source>
        <dbReference type="EMBL" id="KTD50246.1"/>
    </source>
</evidence>
<proteinExistence type="predicted"/>
<dbReference type="PATRIC" id="fig|45073.5.peg.1660"/>
<keyword evidence="4" id="KW-1185">Reference proteome</keyword>
<dbReference type="InterPro" id="IPR038522">
    <property type="entry name" value="T4/T6SS_DotU_sf"/>
</dbReference>
<protein>
    <recommendedName>
        <fullName evidence="2">Type IV / VI secretion system DotU domain-containing protein</fullName>
    </recommendedName>
</protein>
<feature type="transmembrane region" description="Helical" evidence="1">
    <location>
        <begin position="186"/>
        <end position="207"/>
    </location>
</feature>
<comment type="caution">
    <text evidence="3">The sequence shown here is derived from an EMBL/GenBank/DDBJ whole genome shotgun (WGS) entry which is preliminary data.</text>
</comment>
<keyword evidence="1" id="KW-0472">Membrane</keyword>
<reference evidence="3 4" key="1">
    <citation type="submission" date="2015-11" db="EMBL/GenBank/DDBJ databases">
        <title>Genomic analysis of 38 Legionella species identifies large and diverse effector repertoires.</title>
        <authorList>
            <person name="Burstein D."/>
            <person name="Amaro F."/>
            <person name="Zusman T."/>
            <person name="Lifshitz Z."/>
            <person name="Cohen O."/>
            <person name="Gilbert J.A."/>
            <person name="Pupko T."/>
            <person name="Shuman H.A."/>
            <person name="Segal G."/>
        </authorList>
    </citation>
    <scope>NUCLEOTIDE SEQUENCE [LARGE SCALE GENOMIC DNA]</scope>
    <source>
        <strain evidence="3 4">CDC#1442-AUS-E</strain>
    </source>
</reference>
<dbReference type="Gene3D" id="1.25.40.590">
    <property type="entry name" value="Type IV / VI secretion system, DotU"/>
    <property type="match status" value="1"/>
</dbReference>
<feature type="domain" description="Type IV / VI secretion system DotU" evidence="2">
    <location>
        <begin position="3"/>
        <end position="205"/>
    </location>
</feature>
<dbReference type="Pfam" id="PF09850">
    <property type="entry name" value="DotU"/>
    <property type="match status" value="1"/>
</dbReference>
<dbReference type="RefSeq" id="WP_058507675.1">
    <property type="nucleotide sequence ID" value="NZ_CAAAIK010000001.1"/>
</dbReference>
<dbReference type="STRING" id="45073.Lqui_1571"/>
<dbReference type="PANTHER" id="PTHR38033">
    <property type="entry name" value="MEMBRANE PROTEIN-RELATED"/>
    <property type="match status" value="1"/>
</dbReference>
<dbReference type="PANTHER" id="PTHR38033:SF1">
    <property type="entry name" value="DOTU FAMILY TYPE IV_VI SECRETION SYSTEM PROTEIN"/>
    <property type="match status" value="1"/>
</dbReference>
<sequence length="219" mass="26276">MNLQSLFYDLFHYVSELKDSEFSTVSFNEFREEVLIRIKEIRNRSGSLDKDQVNTALFAVVAWIDELVQNSMWEGKKEWQHRFLQTEFFNTTDAGKEFFIYLSKIPPKQVDLFRIFYRCLTLGFRGEYHSPLDKPDLIKYKAYALEHITPDHEMVDNVEHFIAFPDGYECKVGGKMQMGRSPWKRWFLWLIPIPVLLLIYFFFYFVINNTVDNYLQMIK</sequence>
<organism evidence="3 4">
    <name type="scientific">Legionella quinlivanii</name>
    <dbReference type="NCBI Taxonomy" id="45073"/>
    <lineage>
        <taxon>Bacteria</taxon>
        <taxon>Pseudomonadati</taxon>
        <taxon>Pseudomonadota</taxon>
        <taxon>Gammaproteobacteria</taxon>
        <taxon>Legionellales</taxon>
        <taxon>Legionellaceae</taxon>
        <taxon>Legionella</taxon>
    </lineage>
</organism>
<accession>A0A0W0Y0T4</accession>
<dbReference type="Proteomes" id="UP000054618">
    <property type="component" value="Unassembled WGS sequence"/>
</dbReference>
<gene>
    <name evidence="3" type="ORF">Lqui_1571</name>
</gene>
<keyword evidence="1" id="KW-1133">Transmembrane helix</keyword>